<protein>
    <submittedName>
        <fullName evidence="3">Uncharacterized protein</fullName>
    </submittedName>
</protein>
<feature type="compositionally biased region" description="Basic and acidic residues" evidence="1">
    <location>
        <begin position="101"/>
        <end position="112"/>
    </location>
</feature>
<reference evidence="3" key="1">
    <citation type="submission" date="2022-11" db="UniProtKB">
        <authorList>
            <consortium name="WormBaseParasite"/>
        </authorList>
    </citation>
    <scope>IDENTIFICATION</scope>
</reference>
<organism evidence="2 3">
    <name type="scientific">Globodera rostochiensis</name>
    <name type="common">Golden nematode worm</name>
    <name type="synonym">Heterodera rostochiensis</name>
    <dbReference type="NCBI Taxonomy" id="31243"/>
    <lineage>
        <taxon>Eukaryota</taxon>
        <taxon>Metazoa</taxon>
        <taxon>Ecdysozoa</taxon>
        <taxon>Nematoda</taxon>
        <taxon>Chromadorea</taxon>
        <taxon>Rhabditida</taxon>
        <taxon>Tylenchina</taxon>
        <taxon>Tylenchomorpha</taxon>
        <taxon>Tylenchoidea</taxon>
        <taxon>Heteroderidae</taxon>
        <taxon>Heteroderinae</taxon>
        <taxon>Globodera</taxon>
    </lineage>
</organism>
<dbReference type="WBParaSite" id="Gr19_v10_g17358.t2">
    <property type="protein sequence ID" value="Gr19_v10_g17358.t2"/>
    <property type="gene ID" value="Gr19_v10_g17358"/>
</dbReference>
<evidence type="ECO:0000313" key="3">
    <source>
        <dbReference type="WBParaSite" id="Gr19_v10_g17358.t2"/>
    </source>
</evidence>
<keyword evidence="2" id="KW-1185">Reference proteome</keyword>
<name>A0A914HGT2_GLORO</name>
<feature type="region of interest" description="Disordered" evidence="1">
    <location>
        <begin position="90"/>
        <end position="112"/>
    </location>
</feature>
<accession>A0A914HGT2</accession>
<evidence type="ECO:0000313" key="2">
    <source>
        <dbReference type="Proteomes" id="UP000887572"/>
    </source>
</evidence>
<dbReference type="AlphaFoldDB" id="A0A914HGT2"/>
<sequence length="112" mass="12677">MKAIVPPKFENYPVNQAQFSAYGKAMPPASHYTVPFDVFLCLSCYQQVVQYNNSVQKLWNRTEQTLAGLLEAEHPSPAFERLLDVRLPKSKSKRRPAAGQKLDKADFDTTMA</sequence>
<proteinExistence type="predicted"/>
<evidence type="ECO:0000256" key="1">
    <source>
        <dbReference type="SAM" id="MobiDB-lite"/>
    </source>
</evidence>
<dbReference type="Proteomes" id="UP000887572">
    <property type="component" value="Unplaced"/>
</dbReference>